<dbReference type="RefSeq" id="WP_207379528.1">
    <property type="nucleotide sequence ID" value="NZ_CP071502.1"/>
</dbReference>
<evidence type="ECO:0000259" key="2">
    <source>
        <dbReference type="Pfam" id="PF17680"/>
    </source>
</evidence>
<keyword evidence="1" id="KW-0732">Signal</keyword>
<dbReference type="PIRSF" id="PIRSF028688">
    <property type="entry name" value="UCP_imp_028688"/>
    <property type="match status" value="1"/>
</dbReference>
<evidence type="ECO:0000256" key="1">
    <source>
        <dbReference type="SAM" id="SignalP"/>
    </source>
</evidence>
<feature type="chain" id="PRO_5045737497" description="FlgO domain-containing protein" evidence="1">
    <location>
        <begin position="22"/>
        <end position="210"/>
    </location>
</feature>
<evidence type="ECO:0000313" key="4">
    <source>
        <dbReference type="Proteomes" id="UP000663207"/>
    </source>
</evidence>
<reference evidence="3 4" key="1">
    <citation type="submission" date="2021-03" db="EMBL/GenBank/DDBJ databases">
        <title>Novel species identification of genus Shewanella.</title>
        <authorList>
            <person name="Liu G."/>
            <person name="Zhang Q."/>
        </authorList>
    </citation>
    <scope>NUCLEOTIDE SEQUENCE [LARGE SCALE GENOMIC DNA]</scope>
    <source>
        <strain evidence="3 4">FJAT-52962</strain>
    </source>
</reference>
<dbReference type="InterPro" id="IPR014549">
    <property type="entry name" value="FlgO"/>
</dbReference>
<keyword evidence="4" id="KW-1185">Reference proteome</keyword>
<dbReference type="InterPro" id="IPR041215">
    <property type="entry name" value="FlgO_dom"/>
</dbReference>
<proteinExistence type="predicted"/>
<organism evidence="3 4">
    <name type="scientific">Shewanella sedimentimangrovi</name>
    <dbReference type="NCBI Taxonomy" id="2814293"/>
    <lineage>
        <taxon>Bacteria</taxon>
        <taxon>Pseudomonadati</taxon>
        <taxon>Pseudomonadota</taxon>
        <taxon>Gammaproteobacteria</taxon>
        <taxon>Alteromonadales</taxon>
        <taxon>Shewanellaceae</taxon>
        <taxon>Shewanella</taxon>
    </lineage>
</organism>
<evidence type="ECO:0000313" key="3">
    <source>
        <dbReference type="EMBL" id="QSX36103.1"/>
    </source>
</evidence>
<dbReference type="Proteomes" id="UP000663207">
    <property type="component" value="Chromosome"/>
</dbReference>
<feature type="domain" description="FlgO" evidence="2">
    <location>
        <begin position="46"/>
        <end position="171"/>
    </location>
</feature>
<name>A0ABX7QZ68_9GAMM</name>
<dbReference type="Pfam" id="PF17680">
    <property type="entry name" value="FlgO"/>
    <property type="match status" value="1"/>
</dbReference>
<sequence>MNKSLIIATVLALLAPMAGQAESLPKESLYQAEGYPARGQVNVLAQQMVNELLLQNDGLLPEQPLLVATPVSVADFRGSNELAQQLQQGLMAALHARYFNVVDVNLGEAVRVTAQGDLLLSRDWQQLGQNIDVGHVLVSSMSLAKDGLVLNSRIVDTGNKRVVAASQAFVAPAQLAGYLAQSEKVVSRDGLLYRYEQRGEDKVKVLGDRP</sequence>
<feature type="signal peptide" evidence="1">
    <location>
        <begin position="1"/>
        <end position="21"/>
    </location>
</feature>
<dbReference type="EMBL" id="CP071502">
    <property type="protein sequence ID" value="QSX36103.1"/>
    <property type="molecule type" value="Genomic_DNA"/>
</dbReference>
<gene>
    <name evidence="3" type="ORF">JYB85_12240</name>
</gene>
<protein>
    <recommendedName>
        <fullName evidence="2">FlgO domain-containing protein</fullName>
    </recommendedName>
</protein>
<accession>A0ABX7QZ68</accession>